<name>A0ABT8DRS4_9BURK</name>
<accession>A0ABT8DRS4</accession>
<proteinExistence type="predicted"/>
<organism evidence="1 2">
    <name type="scientific">Roseateles violae</name>
    <dbReference type="NCBI Taxonomy" id="3058042"/>
    <lineage>
        <taxon>Bacteria</taxon>
        <taxon>Pseudomonadati</taxon>
        <taxon>Pseudomonadota</taxon>
        <taxon>Betaproteobacteria</taxon>
        <taxon>Burkholderiales</taxon>
        <taxon>Sphaerotilaceae</taxon>
        <taxon>Roseateles</taxon>
    </lineage>
</organism>
<dbReference type="EMBL" id="JAUHHC010000001">
    <property type="protein sequence ID" value="MDN3919624.1"/>
    <property type="molecule type" value="Genomic_DNA"/>
</dbReference>
<reference evidence="1 2" key="1">
    <citation type="submission" date="2023-06" db="EMBL/GenBank/DDBJ databases">
        <title>Pelomonas sp. PFR6 16S ribosomal RNA gene Genome sequencing and assembly.</title>
        <authorList>
            <person name="Woo H."/>
        </authorList>
    </citation>
    <scope>NUCLEOTIDE SEQUENCE [LARGE SCALE GENOMIC DNA]</scope>
    <source>
        <strain evidence="1 2">PFR6</strain>
    </source>
</reference>
<evidence type="ECO:0000313" key="2">
    <source>
        <dbReference type="Proteomes" id="UP001228044"/>
    </source>
</evidence>
<sequence length="80" mass="9244">MKQPSDVDMGFSYRQRKNEVVELLHHGRLASLLRGRDALDFMARVQSAEPAEVQRLMARITGNYKRGNERLAASHGRHRR</sequence>
<comment type="caution">
    <text evidence="1">The sequence shown here is derived from an EMBL/GenBank/DDBJ whole genome shotgun (WGS) entry which is preliminary data.</text>
</comment>
<dbReference type="RefSeq" id="WP_290357921.1">
    <property type="nucleotide sequence ID" value="NZ_JAUHHC010000001.1"/>
</dbReference>
<dbReference type="Proteomes" id="UP001228044">
    <property type="component" value="Unassembled WGS sequence"/>
</dbReference>
<evidence type="ECO:0000313" key="1">
    <source>
        <dbReference type="EMBL" id="MDN3919624.1"/>
    </source>
</evidence>
<keyword evidence="2" id="KW-1185">Reference proteome</keyword>
<gene>
    <name evidence="1" type="ORF">QWJ38_04930</name>
</gene>
<protein>
    <submittedName>
        <fullName evidence="1">Uncharacterized protein</fullName>
    </submittedName>
</protein>